<evidence type="ECO:0000256" key="6">
    <source>
        <dbReference type="ARBA" id="ARBA00022989"/>
    </source>
</evidence>
<dbReference type="OMA" id="LIPCWLR"/>
<protein>
    <submittedName>
        <fullName evidence="10">MC family transporter: uncoupling protein</fullName>
    </submittedName>
</protein>
<keyword evidence="3 9" id="KW-0813">Transport</keyword>
<evidence type="ECO:0000256" key="2">
    <source>
        <dbReference type="ARBA" id="ARBA00006375"/>
    </source>
</evidence>
<gene>
    <name evidence="10" type="ORF">OSTLU_29018</name>
</gene>
<dbReference type="eggNOG" id="KOG0753">
    <property type="taxonomic scope" value="Eukaryota"/>
</dbReference>
<evidence type="ECO:0000256" key="1">
    <source>
        <dbReference type="ARBA" id="ARBA00004141"/>
    </source>
</evidence>
<evidence type="ECO:0000256" key="4">
    <source>
        <dbReference type="ARBA" id="ARBA00022692"/>
    </source>
</evidence>
<comment type="subcellular location">
    <subcellularLocation>
        <location evidence="1">Membrane</location>
        <topology evidence="1">Multi-pass membrane protein</topology>
    </subcellularLocation>
</comment>
<dbReference type="InterPro" id="IPR023395">
    <property type="entry name" value="MCP_dom_sf"/>
</dbReference>
<keyword evidence="4 8" id="KW-0812">Transmembrane</keyword>
<dbReference type="InterPro" id="IPR018108">
    <property type="entry name" value="MCP_transmembrane"/>
</dbReference>
<feature type="repeat" description="Solcar" evidence="8">
    <location>
        <begin position="1"/>
        <end position="72"/>
    </location>
</feature>
<feature type="repeat" description="Solcar" evidence="8">
    <location>
        <begin position="181"/>
        <end position="271"/>
    </location>
</feature>
<evidence type="ECO:0000256" key="8">
    <source>
        <dbReference type="PROSITE-ProRule" id="PRU00282"/>
    </source>
</evidence>
<evidence type="ECO:0000256" key="7">
    <source>
        <dbReference type="ARBA" id="ARBA00023136"/>
    </source>
</evidence>
<dbReference type="HOGENOM" id="CLU_015166_14_2_1"/>
<dbReference type="PANTHER" id="PTHR45618">
    <property type="entry name" value="MITOCHONDRIAL DICARBOXYLATE CARRIER-RELATED"/>
    <property type="match status" value="1"/>
</dbReference>
<sequence>MCATTVTNPLDVIKVRMQTSARRRAGALVGTALDVGRREGLGTFWRGISPALTRAALYGGCRLGLYDPMLRVVAPAVEREREGAPRVATRLLAGAASGAFAAAALNPTELLKTRMQTEAGASTTLVGHLRAVVREGGVGGLWRGSGLAMMRSAVLTATQVATYGEVKRRVVDLGLVDADGAKWRLHFAVAMLTGVVTTATTNPVDMLKTRLYVANAAASGGANAPTVRGTLVDVLARYGPFGLFRGFSANYMRLGPQTVVTFVVAEYLRERFGMSAL</sequence>
<dbReference type="EMBL" id="CP000581">
    <property type="protein sequence ID" value="ABO94194.1"/>
    <property type="molecule type" value="Genomic_DNA"/>
</dbReference>
<keyword evidence="5" id="KW-0677">Repeat</keyword>
<evidence type="ECO:0000256" key="5">
    <source>
        <dbReference type="ARBA" id="ARBA00022737"/>
    </source>
</evidence>
<organism evidence="10 11">
    <name type="scientific">Ostreococcus lucimarinus (strain CCE9901)</name>
    <dbReference type="NCBI Taxonomy" id="436017"/>
    <lineage>
        <taxon>Eukaryota</taxon>
        <taxon>Viridiplantae</taxon>
        <taxon>Chlorophyta</taxon>
        <taxon>Mamiellophyceae</taxon>
        <taxon>Mamiellales</taxon>
        <taxon>Bathycoccaceae</taxon>
        <taxon>Ostreococcus</taxon>
    </lineage>
</organism>
<reference evidence="10 11" key="1">
    <citation type="journal article" date="2007" name="Proc. Natl. Acad. Sci. U.S.A.">
        <title>The tiny eukaryote Ostreococcus provides genomic insights into the paradox of plankton speciation.</title>
        <authorList>
            <person name="Palenik B."/>
            <person name="Grimwood J."/>
            <person name="Aerts A."/>
            <person name="Rouze P."/>
            <person name="Salamov A."/>
            <person name="Putnam N."/>
            <person name="Dupont C."/>
            <person name="Jorgensen R."/>
            <person name="Derelle E."/>
            <person name="Rombauts S."/>
            <person name="Zhou K."/>
            <person name="Otillar R."/>
            <person name="Merchant S.S."/>
            <person name="Podell S."/>
            <person name="Gaasterland T."/>
            <person name="Napoli C."/>
            <person name="Gendler K."/>
            <person name="Manuell A."/>
            <person name="Tai V."/>
            <person name="Vallon O."/>
            <person name="Piganeau G."/>
            <person name="Jancek S."/>
            <person name="Heijde M."/>
            <person name="Jabbari K."/>
            <person name="Bowler C."/>
            <person name="Lohr M."/>
            <person name="Robbens S."/>
            <person name="Werner G."/>
            <person name="Dubchak I."/>
            <person name="Pazour G.J."/>
            <person name="Ren Q."/>
            <person name="Paulsen I."/>
            <person name="Delwiche C."/>
            <person name="Schmutz J."/>
            <person name="Rokhsar D."/>
            <person name="Van de Peer Y."/>
            <person name="Moreau H."/>
            <person name="Grigoriev I.V."/>
        </authorList>
    </citation>
    <scope>NUCLEOTIDE SEQUENCE [LARGE SCALE GENOMIC DNA]</scope>
    <source>
        <strain evidence="10 11">CCE9901</strain>
    </source>
</reference>
<evidence type="ECO:0000256" key="9">
    <source>
        <dbReference type="RuleBase" id="RU000488"/>
    </source>
</evidence>
<dbReference type="Gramene" id="ABO94194">
    <property type="protein sequence ID" value="ABO94194"/>
    <property type="gene ID" value="OSTLU_29018"/>
</dbReference>
<dbReference type="KEGG" id="olu:OSTLU_29018"/>
<accession>A4RRH4</accession>
<keyword evidence="11" id="KW-1185">Reference proteome</keyword>
<comment type="similarity">
    <text evidence="2 9">Belongs to the mitochondrial carrier (TC 2.A.29) family.</text>
</comment>
<name>A4RRH4_OSTLU</name>
<dbReference type="GeneID" id="4999387"/>
<dbReference type="Proteomes" id="UP000001568">
    <property type="component" value="Chromosome 1"/>
</dbReference>
<keyword evidence="6" id="KW-1133">Transmembrane helix</keyword>
<proteinExistence type="inferred from homology"/>
<evidence type="ECO:0000313" key="10">
    <source>
        <dbReference type="EMBL" id="ABO94194.1"/>
    </source>
</evidence>
<dbReference type="RefSeq" id="XP_001415902.1">
    <property type="nucleotide sequence ID" value="XM_001415865.1"/>
</dbReference>
<dbReference type="AlphaFoldDB" id="A4RRH4"/>
<evidence type="ECO:0000256" key="3">
    <source>
        <dbReference type="ARBA" id="ARBA00022448"/>
    </source>
</evidence>
<feature type="repeat" description="Solcar" evidence="8">
    <location>
        <begin position="85"/>
        <end position="169"/>
    </location>
</feature>
<dbReference type="Gene3D" id="1.50.40.10">
    <property type="entry name" value="Mitochondrial carrier domain"/>
    <property type="match status" value="1"/>
</dbReference>
<evidence type="ECO:0000313" key="11">
    <source>
        <dbReference type="Proteomes" id="UP000001568"/>
    </source>
</evidence>
<dbReference type="OrthoDB" id="6703404at2759"/>
<dbReference type="Pfam" id="PF00153">
    <property type="entry name" value="Mito_carr"/>
    <property type="match status" value="3"/>
</dbReference>
<keyword evidence="7 8" id="KW-0472">Membrane</keyword>
<dbReference type="GO" id="GO:0016020">
    <property type="term" value="C:membrane"/>
    <property type="evidence" value="ECO:0007669"/>
    <property type="project" value="UniProtKB-SubCell"/>
</dbReference>
<dbReference type="SUPFAM" id="SSF103506">
    <property type="entry name" value="Mitochondrial carrier"/>
    <property type="match status" value="1"/>
</dbReference>
<dbReference type="PROSITE" id="PS50920">
    <property type="entry name" value="SOLCAR"/>
    <property type="match status" value="3"/>
</dbReference>
<dbReference type="InterPro" id="IPR050391">
    <property type="entry name" value="Mito_Metabolite_Transporter"/>
</dbReference>